<gene>
    <name evidence="3" type="ORF">LAMI_0H05996G</name>
</gene>
<feature type="domain" description="Mitochondrial adapter protein MCP1 transmembrane" evidence="2">
    <location>
        <begin position="175"/>
        <end position="249"/>
    </location>
</feature>
<reference evidence="4" key="1">
    <citation type="submission" date="2016-03" db="EMBL/GenBank/DDBJ databases">
        <authorList>
            <person name="Devillers H."/>
        </authorList>
    </citation>
    <scope>NUCLEOTIDE SEQUENCE [LARGE SCALE GENOMIC DNA]</scope>
</reference>
<accession>A0A1G4KF30</accession>
<proteinExistence type="predicted"/>
<dbReference type="GO" id="GO:0005741">
    <property type="term" value="C:mitochondrial outer membrane"/>
    <property type="evidence" value="ECO:0007669"/>
    <property type="project" value="TreeGrafter"/>
</dbReference>
<keyword evidence="1" id="KW-0812">Transmembrane</keyword>
<keyword evidence="4" id="KW-1185">Reference proteome</keyword>
<organism evidence="3 4">
    <name type="scientific">Lachancea mirantina</name>
    <dbReference type="NCBI Taxonomy" id="1230905"/>
    <lineage>
        <taxon>Eukaryota</taxon>
        <taxon>Fungi</taxon>
        <taxon>Dikarya</taxon>
        <taxon>Ascomycota</taxon>
        <taxon>Saccharomycotina</taxon>
        <taxon>Saccharomycetes</taxon>
        <taxon>Saccharomycetales</taxon>
        <taxon>Saccharomycetaceae</taxon>
        <taxon>Lachancea</taxon>
    </lineage>
</organism>
<dbReference type="AlphaFoldDB" id="A0A1G4KF30"/>
<protein>
    <submittedName>
        <fullName evidence="3">LAMI_0H05996g1_1</fullName>
    </submittedName>
</protein>
<dbReference type="GO" id="GO:0055088">
    <property type="term" value="P:lipid homeostasis"/>
    <property type="evidence" value="ECO:0007669"/>
    <property type="project" value="InterPro"/>
</dbReference>
<evidence type="ECO:0000259" key="2">
    <source>
        <dbReference type="Pfam" id="PF07950"/>
    </source>
</evidence>
<dbReference type="InterPro" id="IPR012472">
    <property type="entry name" value="MCP1_TM"/>
</dbReference>
<feature type="transmembrane region" description="Helical" evidence="1">
    <location>
        <begin position="52"/>
        <end position="74"/>
    </location>
</feature>
<keyword evidence="1" id="KW-1133">Transmembrane helix</keyword>
<feature type="transmembrane region" description="Helical" evidence="1">
    <location>
        <begin position="250"/>
        <end position="269"/>
    </location>
</feature>
<feature type="domain" description="Mitochondrial adapter protein MCP1 transmembrane" evidence="2">
    <location>
        <begin position="60"/>
        <end position="151"/>
    </location>
</feature>
<dbReference type="Pfam" id="PF07950">
    <property type="entry name" value="MCP1_TM"/>
    <property type="match status" value="2"/>
</dbReference>
<dbReference type="OrthoDB" id="10259513at2759"/>
<feature type="transmembrane region" description="Helical" evidence="1">
    <location>
        <begin position="213"/>
        <end position="238"/>
    </location>
</feature>
<name>A0A1G4KF30_9SACH</name>
<dbReference type="STRING" id="1230905.A0A1G4KF30"/>
<dbReference type="GO" id="GO:0007005">
    <property type="term" value="P:mitochondrion organization"/>
    <property type="evidence" value="ECO:0007669"/>
    <property type="project" value="TreeGrafter"/>
</dbReference>
<sequence length="289" mass="32702">MSPKITKMALQEITPEPLTDYRPSDDEKGTRKLPLIFEPAFIRRCLHRIQKYSVWPVMMYFPLHATNTLIIPGISPESAPNDVLMMIREILPSFTSKLLLASMGVHVCSGLVLRVWSIITRKLHRRRKGYTISDERERTSQRNIGLVGGLSGYFVGSYRQLAYSPQALSGYILIPVIIYHMRLMKWIPASLDIDIDFDFVKWLLQHNSSTIKWAAGIIPLSLLISTGAYHIVAGTCQYANIWRLEARKRFTSVFLALVGLGFASIYRLASSSSPSLGHQFYGAITNKLL</sequence>
<dbReference type="InterPro" id="IPR039960">
    <property type="entry name" value="MCP1"/>
</dbReference>
<evidence type="ECO:0000313" key="4">
    <source>
        <dbReference type="Proteomes" id="UP000191024"/>
    </source>
</evidence>
<evidence type="ECO:0000313" key="3">
    <source>
        <dbReference type="EMBL" id="SCV03167.1"/>
    </source>
</evidence>
<keyword evidence="1" id="KW-0472">Membrane</keyword>
<feature type="transmembrane region" description="Helical" evidence="1">
    <location>
        <begin position="161"/>
        <end position="181"/>
    </location>
</feature>
<dbReference type="EMBL" id="LT598468">
    <property type="protein sequence ID" value="SCV03167.1"/>
    <property type="molecule type" value="Genomic_DNA"/>
</dbReference>
<evidence type="ECO:0000256" key="1">
    <source>
        <dbReference type="SAM" id="Phobius"/>
    </source>
</evidence>
<feature type="transmembrane region" description="Helical" evidence="1">
    <location>
        <begin position="94"/>
        <end position="119"/>
    </location>
</feature>
<dbReference type="PANTHER" id="PTHR38409">
    <property type="entry name" value="MDM10-COMPLEMENTING PROTEIN 1"/>
    <property type="match status" value="1"/>
</dbReference>
<dbReference type="Proteomes" id="UP000191024">
    <property type="component" value="Chromosome H"/>
</dbReference>
<dbReference type="PANTHER" id="PTHR38409:SF1">
    <property type="entry name" value="MITOCHONDRIAL ADAPTER PROTEIN MCP1"/>
    <property type="match status" value="1"/>
</dbReference>